<protein>
    <submittedName>
        <fullName evidence="2">Uncharacterized protein</fullName>
    </submittedName>
</protein>
<dbReference type="Proteomes" id="UP000299102">
    <property type="component" value="Unassembled WGS sequence"/>
</dbReference>
<name>A0A4C1TL28_EUMVA</name>
<dbReference type="AlphaFoldDB" id="A0A4C1TL28"/>
<dbReference type="EMBL" id="BGZK01000061">
    <property type="protein sequence ID" value="GBP14088.1"/>
    <property type="molecule type" value="Genomic_DNA"/>
</dbReference>
<evidence type="ECO:0000313" key="2">
    <source>
        <dbReference type="EMBL" id="GBP14088.1"/>
    </source>
</evidence>
<feature type="region of interest" description="Disordered" evidence="1">
    <location>
        <begin position="1"/>
        <end position="72"/>
    </location>
</feature>
<reference evidence="2 3" key="1">
    <citation type="journal article" date="2019" name="Commun. Biol.">
        <title>The bagworm genome reveals a unique fibroin gene that provides high tensile strength.</title>
        <authorList>
            <person name="Kono N."/>
            <person name="Nakamura H."/>
            <person name="Ohtoshi R."/>
            <person name="Tomita M."/>
            <person name="Numata K."/>
            <person name="Arakawa K."/>
        </authorList>
    </citation>
    <scope>NUCLEOTIDE SEQUENCE [LARGE SCALE GENOMIC DNA]</scope>
</reference>
<sequence length="188" mass="21100">MKQFPLSFIRSTEDGGARPARAPGEPARPPPPPIKAGQFICNRDSAAARGGGGGREREESSPGRKTSISITGRWTKSKKNKMFLFITRVDVAAGPLPLTARRVYAHRRLSALFKAVIMRSTNDTKTKSIHFESAQSIELRYCSISRDPRITCDSWTVRVHLRALSNDLWRKPKIIMYRNNVARLTHVT</sequence>
<proteinExistence type="predicted"/>
<evidence type="ECO:0000256" key="1">
    <source>
        <dbReference type="SAM" id="MobiDB-lite"/>
    </source>
</evidence>
<evidence type="ECO:0000313" key="3">
    <source>
        <dbReference type="Proteomes" id="UP000299102"/>
    </source>
</evidence>
<gene>
    <name evidence="2" type="ORF">EVAR_102765_1</name>
</gene>
<comment type="caution">
    <text evidence="2">The sequence shown here is derived from an EMBL/GenBank/DDBJ whole genome shotgun (WGS) entry which is preliminary data.</text>
</comment>
<keyword evidence="3" id="KW-1185">Reference proteome</keyword>
<organism evidence="2 3">
    <name type="scientific">Eumeta variegata</name>
    <name type="common">Bagworm moth</name>
    <name type="synonym">Eumeta japonica</name>
    <dbReference type="NCBI Taxonomy" id="151549"/>
    <lineage>
        <taxon>Eukaryota</taxon>
        <taxon>Metazoa</taxon>
        <taxon>Ecdysozoa</taxon>
        <taxon>Arthropoda</taxon>
        <taxon>Hexapoda</taxon>
        <taxon>Insecta</taxon>
        <taxon>Pterygota</taxon>
        <taxon>Neoptera</taxon>
        <taxon>Endopterygota</taxon>
        <taxon>Lepidoptera</taxon>
        <taxon>Glossata</taxon>
        <taxon>Ditrysia</taxon>
        <taxon>Tineoidea</taxon>
        <taxon>Psychidae</taxon>
        <taxon>Oiketicinae</taxon>
        <taxon>Eumeta</taxon>
    </lineage>
</organism>
<accession>A0A4C1TL28</accession>
<feature type="compositionally biased region" description="Polar residues" evidence="1">
    <location>
        <begin position="63"/>
        <end position="72"/>
    </location>
</feature>